<proteinExistence type="predicted"/>
<keyword evidence="1" id="KW-0805">Transcription regulation</keyword>
<keyword evidence="3" id="KW-0804">Transcription</keyword>
<keyword evidence="2" id="KW-0238">DNA-binding</keyword>
<gene>
    <name evidence="5" type="primary">spoIIID</name>
    <name evidence="5" type="ORF">IAB73_06395</name>
</gene>
<organism evidence="5 6">
    <name type="scientific">Candidatus Onthenecus intestinigallinarum</name>
    <dbReference type="NCBI Taxonomy" id="2840875"/>
    <lineage>
        <taxon>Bacteria</taxon>
        <taxon>Bacillati</taxon>
        <taxon>Bacillota</taxon>
        <taxon>Clostridia</taxon>
        <taxon>Eubacteriales</taxon>
        <taxon>Candidatus Onthenecus</taxon>
    </lineage>
</organism>
<sequence length="88" mass="10126">MKDYIEARVLRVAQYIVQTGDTVRQAAKVFHVSKSTVHKDLDERLPEIDAALHRRAQAVLLKNKAERHLRGGEATREKYSERRRAATT</sequence>
<reference evidence="5" key="2">
    <citation type="journal article" date="2021" name="PeerJ">
        <title>Extensive microbial diversity within the chicken gut microbiome revealed by metagenomics and culture.</title>
        <authorList>
            <person name="Gilroy R."/>
            <person name="Ravi A."/>
            <person name="Getino M."/>
            <person name="Pursley I."/>
            <person name="Horton D.L."/>
            <person name="Alikhan N.F."/>
            <person name="Baker D."/>
            <person name="Gharbi K."/>
            <person name="Hall N."/>
            <person name="Watson M."/>
            <person name="Adriaenssens E.M."/>
            <person name="Foster-Nyarko E."/>
            <person name="Jarju S."/>
            <person name="Secka A."/>
            <person name="Antonio M."/>
            <person name="Oren A."/>
            <person name="Chaudhuri R.R."/>
            <person name="La Ragione R."/>
            <person name="Hildebrand F."/>
            <person name="Pallen M.J."/>
        </authorList>
    </citation>
    <scope>NUCLEOTIDE SEQUENCE</scope>
    <source>
        <strain evidence="5">ChiSxjej2B14-6234</strain>
    </source>
</reference>
<dbReference type="InterPro" id="IPR014208">
    <property type="entry name" value="Spore_III_D"/>
</dbReference>
<evidence type="ECO:0000313" key="6">
    <source>
        <dbReference type="Proteomes" id="UP000886887"/>
    </source>
</evidence>
<protein>
    <submittedName>
        <fullName evidence="5">Sporulation transcriptional regulator SpoIIID</fullName>
    </submittedName>
</protein>
<accession>A0A9D0ZAC8</accession>
<reference evidence="5" key="1">
    <citation type="submission" date="2020-10" db="EMBL/GenBank/DDBJ databases">
        <authorList>
            <person name="Gilroy R."/>
        </authorList>
    </citation>
    <scope>NUCLEOTIDE SEQUENCE</scope>
    <source>
        <strain evidence="5">ChiSxjej2B14-6234</strain>
    </source>
</reference>
<name>A0A9D0ZAC8_9FIRM</name>
<dbReference type="AlphaFoldDB" id="A0A9D0ZAC8"/>
<dbReference type="Proteomes" id="UP000886887">
    <property type="component" value="Unassembled WGS sequence"/>
</dbReference>
<dbReference type="Pfam" id="PF12116">
    <property type="entry name" value="SpoIIID"/>
    <property type="match status" value="1"/>
</dbReference>
<dbReference type="PROSITE" id="PS00894">
    <property type="entry name" value="HTH_DEOR_1"/>
    <property type="match status" value="1"/>
</dbReference>
<comment type="caution">
    <text evidence="5">The sequence shown here is derived from an EMBL/GenBank/DDBJ whole genome shotgun (WGS) entry which is preliminary data.</text>
</comment>
<dbReference type="GO" id="GO:0003677">
    <property type="term" value="F:DNA binding"/>
    <property type="evidence" value="ECO:0007669"/>
    <property type="project" value="UniProtKB-KW"/>
</dbReference>
<feature type="region of interest" description="Disordered" evidence="4">
    <location>
        <begin position="69"/>
        <end position="88"/>
    </location>
</feature>
<dbReference type="NCBIfam" id="TIGR02844">
    <property type="entry name" value="spore_III_D"/>
    <property type="match status" value="1"/>
</dbReference>
<evidence type="ECO:0000256" key="1">
    <source>
        <dbReference type="ARBA" id="ARBA00023015"/>
    </source>
</evidence>
<evidence type="ECO:0000256" key="3">
    <source>
        <dbReference type="ARBA" id="ARBA00023163"/>
    </source>
</evidence>
<evidence type="ECO:0000256" key="2">
    <source>
        <dbReference type="ARBA" id="ARBA00023125"/>
    </source>
</evidence>
<evidence type="ECO:0000256" key="4">
    <source>
        <dbReference type="SAM" id="MobiDB-lite"/>
    </source>
</evidence>
<dbReference type="GO" id="GO:0003700">
    <property type="term" value="F:DNA-binding transcription factor activity"/>
    <property type="evidence" value="ECO:0007669"/>
    <property type="project" value="InterPro"/>
</dbReference>
<dbReference type="EMBL" id="DVFJ01000020">
    <property type="protein sequence ID" value="HIQ71815.1"/>
    <property type="molecule type" value="Genomic_DNA"/>
</dbReference>
<evidence type="ECO:0000313" key="5">
    <source>
        <dbReference type="EMBL" id="HIQ71815.1"/>
    </source>
</evidence>
<dbReference type="InterPro" id="IPR018356">
    <property type="entry name" value="Tscrpt_reg_HTH_DeoR_CS"/>
</dbReference>